<dbReference type="EMBL" id="CAEKKB010000003">
    <property type="protein sequence ID" value="CAB4304201.1"/>
    <property type="molecule type" value="Genomic_DNA"/>
</dbReference>
<evidence type="ECO:0000313" key="2">
    <source>
        <dbReference type="EMBL" id="CAB4304201.1"/>
    </source>
</evidence>
<dbReference type="Proteomes" id="UP000507245">
    <property type="component" value="Unassembled WGS sequence"/>
</dbReference>
<accession>A0A6J5WV54</accession>
<evidence type="ECO:0000256" key="1">
    <source>
        <dbReference type="SAM" id="MobiDB-lite"/>
    </source>
</evidence>
<sequence>MNSVSLSTGVALSTDRVSTDDNHSQGPRSQGHKSSGRGLRQGQNWSRGSSGWNHSRDNQNWSTTISRHFPKIHGLEPKL</sequence>
<protein>
    <submittedName>
        <fullName evidence="2">Uncharacterized protein</fullName>
    </submittedName>
</protein>
<keyword evidence="3" id="KW-1185">Reference proteome</keyword>
<evidence type="ECO:0000313" key="3">
    <source>
        <dbReference type="Proteomes" id="UP000507245"/>
    </source>
</evidence>
<reference evidence="3" key="1">
    <citation type="journal article" date="2020" name="Genome Biol.">
        <title>Gamete binning: chromosome-level and haplotype-resolved genome assembly enabled by high-throughput single-cell sequencing of gamete genomes.</title>
        <authorList>
            <person name="Campoy J.A."/>
            <person name="Sun H."/>
            <person name="Goel M."/>
            <person name="Jiao W.-B."/>
            <person name="Folz-Donahue K."/>
            <person name="Wang N."/>
            <person name="Rubio M."/>
            <person name="Liu C."/>
            <person name="Kukat C."/>
            <person name="Ruiz D."/>
            <person name="Huettel B."/>
            <person name="Schneeberger K."/>
        </authorList>
    </citation>
    <scope>NUCLEOTIDE SEQUENCE [LARGE SCALE GENOMIC DNA]</scope>
    <source>
        <strain evidence="3">cv. Rojo Pasion</strain>
    </source>
</reference>
<dbReference type="AlphaFoldDB" id="A0A6J5WV54"/>
<name>A0A6J5WV54_PRUAR</name>
<gene>
    <name evidence="2" type="ORF">ORAREDHAP_LOCUS21622</name>
</gene>
<organism evidence="2 3">
    <name type="scientific">Prunus armeniaca</name>
    <name type="common">Apricot</name>
    <name type="synonym">Armeniaca vulgaris</name>
    <dbReference type="NCBI Taxonomy" id="36596"/>
    <lineage>
        <taxon>Eukaryota</taxon>
        <taxon>Viridiplantae</taxon>
        <taxon>Streptophyta</taxon>
        <taxon>Embryophyta</taxon>
        <taxon>Tracheophyta</taxon>
        <taxon>Spermatophyta</taxon>
        <taxon>Magnoliopsida</taxon>
        <taxon>eudicotyledons</taxon>
        <taxon>Gunneridae</taxon>
        <taxon>Pentapetalae</taxon>
        <taxon>rosids</taxon>
        <taxon>fabids</taxon>
        <taxon>Rosales</taxon>
        <taxon>Rosaceae</taxon>
        <taxon>Amygdaloideae</taxon>
        <taxon>Amygdaleae</taxon>
        <taxon>Prunus</taxon>
    </lineage>
</organism>
<proteinExistence type="predicted"/>
<feature type="compositionally biased region" description="Polar residues" evidence="1">
    <location>
        <begin position="1"/>
        <end position="11"/>
    </location>
</feature>
<feature type="compositionally biased region" description="Polar residues" evidence="1">
    <location>
        <begin position="41"/>
        <end position="66"/>
    </location>
</feature>
<feature type="region of interest" description="Disordered" evidence="1">
    <location>
        <begin position="1"/>
        <end position="79"/>
    </location>
</feature>